<evidence type="ECO:0000313" key="1">
    <source>
        <dbReference type="EMBL" id="ADY13883.1"/>
    </source>
</evidence>
<organism evidence="1 2">
    <name type="scientific">Sphaerochaeta globosa (strain ATCC BAA-1886 / DSM 22777 / Buddy)</name>
    <name type="common">Spirochaeta sp. (strain Buddy)</name>
    <dbReference type="NCBI Taxonomy" id="158189"/>
    <lineage>
        <taxon>Bacteria</taxon>
        <taxon>Pseudomonadati</taxon>
        <taxon>Spirochaetota</taxon>
        <taxon>Spirochaetia</taxon>
        <taxon>Spirochaetales</taxon>
        <taxon>Sphaerochaetaceae</taxon>
        <taxon>Sphaerochaeta</taxon>
    </lineage>
</organism>
<dbReference type="KEGG" id="sbu:SpiBuddy_2062"/>
<gene>
    <name evidence="1" type="ordered locus">SpiBuddy_2062</name>
</gene>
<dbReference type="EMBL" id="CP002541">
    <property type="protein sequence ID" value="ADY13883.1"/>
    <property type="molecule type" value="Genomic_DNA"/>
</dbReference>
<dbReference type="AlphaFoldDB" id="F0RZY5"/>
<proteinExistence type="predicted"/>
<dbReference type="eggNOG" id="ENOG5031XAC">
    <property type="taxonomic scope" value="Bacteria"/>
</dbReference>
<evidence type="ECO:0000313" key="2">
    <source>
        <dbReference type="Proteomes" id="UP000008466"/>
    </source>
</evidence>
<keyword evidence="2" id="KW-1185">Reference proteome</keyword>
<protein>
    <submittedName>
        <fullName evidence="1">Uncharacterized protein</fullName>
    </submittedName>
</protein>
<name>F0RZY5_SPHGB</name>
<dbReference type="STRING" id="158189.SpiBuddy_2062"/>
<dbReference type="HOGENOM" id="CLU_1703140_0_0_12"/>
<accession>F0RZY5</accession>
<sequence length="156" mass="17552">MKQTPEFDKIQQQMKKGVITLDGFLGDDTRNLVDIIASDSLTVRRLKTTCKAISQRMDHFKELGFAGLGEFISVEDRFDVKVDSVRGLLPSPFGGKGMYGKINTTVVNKKTGRTIVYTDLHIHFIAEHCFFEGKGSPFRLEPEDLVQVLEVAEVEE</sequence>
<reference evidence="2" key="1">
    <citation type="submission" date="2011-02" db="EMBL/GenBank/DDBJ databases">
        <title>Complete sequence of Spirochaeta sp. Buddy.</title>
        <authorList>
            <person name="Lucas S."/>
            <person name="Copeland A."/>
            <person name="Lapidus A."/>
            <person name="Cheng J.-F."/>
            <person name="Goodwin L."/>
            <person name="Pitluck S."/>
            <person name="Zeytun A."/>
            <person name="Detter J.C."/>
            <person name="Han C."/>
            <person name="Tapia R."/>
            <person name="Land M."/>
            <person name="Hauser L."/>
            <person name="Kyrpides N."/>
            <person name="Ivanova N."/>
            <person name="Mikhailova N."/>
            <person name="Pagani I."/>
            <person name="Ritalahti K.M."/>
            <person name="Loeffler F.E."/>
            <person name="Woyke T."/>
        </authorList>
    </citation>
    <scope>NUCLEOTIDE SEQUENCE [LARGE SCALE GENOMIC DNA]</scope>
    <source>
        <strain evidence="2">ATCC BAA-1886 / DSM 22777 / Buddy</strain>
    </source>
</reference>
<dbReference type="OrthoDB" id="279123at2"/>
<dbReference type="RefSeq" id="WP_013607732.1">
    <property type="nucleotide sequence ID" value="NC_015152.1"/>
</dbReference>
<dbReference type="Proteomes" id="UP000008466">
    <property type="component" value="Chromosome"/>
</dbReference>